<dbReference type="SUPFAM" id="SSF51735">
    <property type="entry name" value="NAD(P)-binding Rossmann-fold domains"/>
    <property type="match status" value="1"/>
</dbReference>
<dbReference type="InterPro" id="IPR051203">
    <property type="entry name" value="Polysaccharide_Synthase-Rel"/>
</dbReference>
<organism evidence="3 4">
    <name type="scientific">Candidatus Falkowbacteria bacterium RIFCSPLOWO2_02_FULL_45_21</name>
    <dbReference type="NCBI Taxonomy" id="1797989"/>
    <lineage>
        <taxon>Bacteria</taxon>
        <taxon>Candidatus Falkowiibacteriota</taxon>
    </lineage>
</organism>
<dbReference type="InterPro" id="IPR020025">
    <property type="entry name" value="PseB"/>
</dbReference>
<evidence type="ECO:0000256" key="1">
    <source>
        <dbReference type="ARBA" id="ARBA00007430"/>
    </source>
</evidence>
<dbReference type="PANTHER" id="PTHR43318">
    <property type="entry name" value="UDP-N-ACETYLGLUCOSAMINE 4,6-DEHYDRATASE"/>
    <property type="match status" value="1"/>
</dbReference>
<dbReference type="CDD" id="cd05237">
    <property type="entry name" value="UDP_invert_4-6DH_SDR_e"/>
    <property type="match status" value="1"/>
</dbReference>
<feature type="domain" description="Polysaccharide biosynthesis protein CapD-like" evidence="2">
    <location>
        <begin position="11"/>
        <end position="278"/>
    </location>
</feature>
<reference evidence="3 4" key="1">
    <citation type="journal article" date="2016" name="Nat. Commun.">
        <title>Thousands of microbial genomes shed light on interconnected biogeochemical processes in an aquifer system.</title>
        <authorList>
            <person name="Anantharaman K."/>
            <person name="Brown C.T."/>
            <person name="Hug L.A."/>
            <person name="Sharon I."/>
            <person name="Castelle C.J."/>
            <person name="Probst A.J."/>
            <person name="Thomas B.C."/>
            <person name="Singh A."/>
            <person name="Wilkins M.J."/>
            <person name="Karaoz U."/>
            <person name="Brodie E.L."/>
            <person name="Williams K.H."/>
            <person name="Hubbard S.S."/>
            <person name="Banfield J.F."/>
        </authorList>
    </citation>
    <scope>NUCLEOTIDE SEQUENCE [LARGE SCALE GENOMIC DNA]</scope>
</reference>
<name>A0A1F5SCD7_9BACT</name>
<comment type="similarity">
    <text evidence="1">Belongs to the polysaccharide synthase family.</text>
</comment>
<dbReference type="InterPro" id="IPR003869">
    <property type="entry name" value="Polysac_CapD-like"/>
</dbReference>
<dbReference type="Gene3D" id="3.40.50.720">
    <property type="entry name" value="NAD(P)-binding Rossmann-like Domain"/>
    <property type="match status" value="1"/>
</dbReference>
<proteinExistence type="inferred from homology"/>
<evidence type="ECO:0000313" key="3">
    <source>
        <dbReference type="EMBL" id="OGF24385.1"/>
    </source>
</evidence>
<accession>A0A1F5SCD7</accession>
<gene>
    <name evidence="3" type="ORF">A3H66_01700</name>
</gene>
<dbReference type="STRING" id="1797989.A3H66_01700"/>
<comment type="caution">
    <text evidence="3">The sequence shown here is derived from an EMBL/GenBank/DDBJ whole genome shotgun (WGS) entry which is preliminary data.</text>
</comment>
<protein>
    <submittedName>
        <fullName evidence="3">UDP-N-acetylglucosamine 4,6-dehydratase (Inverting)</fullName>
    </submittedName>
</protein>
<dbReference type="Pfam" id="PF02719">
    <property type="entry name" value="Polysacc_synt_2"/>
    <property type="match status" value="1"/>
</dbReference>
<sequence length="327" mass="36589">MTADFLKDKTILITGGTGSFGWSFISYLLHNSAAKKIIVFSRDELKQSRMQTALNNDGRLRFFIGDVRSLRRLHRAFYGVDIVVHAAALKQVPTIEYNPFEAVETNILGSQNVIDAAIDQGVEKVLLISTDKAAQPANLYGSTKLCAEKLFINGNSYAGDKTKFSCVRYGNVIGSRGSVVEKLFREPCVPITDAQMTRFWISLEQSFKLVLFALENMEKGEIFIPKIPSMKLIDLFEAIQPGVKRQTIGALPGEKIHEVLISVEEARHTLELADCFVILSECYQSPPENYGEYLKQGKRLPAGFCYASDTNTDWLTKERLSAMINKL</sequence>
<dbReference type="InterPro" id="IPR036291">
    <property type="entry name" value="NAD(P)-bd_dom_sf"/>
</dbReference>
<dbReference type="NCBIfam" id="TIGR03589">
    <property type="entry name" value="PseB"/>
    <property type="match status" value="1"/>
</dbReference>
<evidence type="ECO:0000259" key="2">
    <source>
        <dbReference type="Pfam" id="PF02719"/>
    </source>
</evidence>
<dbReference type="PANTHER" id="PTHR43318:SF2">
    <property type="entry name" value="UDP-N-ACETYLGLUCOSAMINE 4,6-DEHYDRATASE (INVERTING)"/>
    <property type="match status" value="1"/>
</dbReference>
<dbReference type="AlphaFoldDB" id="A0A1F5SCD7"/>
<dbReference type="Proteomes" id="UP000178783">
    <property type="component" value="Unassembled WGS sequence"/>
</dbReference>
<evidence type="ECO:0000313" key="4">
    <source>
        <dbReference type="Proteomes" id="UP000178783"/>
    </source>
</evidence>
<dbReference type="EMBL" id="MFFW01000022">
    <property type="protein sequence ID" value="OGF24385.1"/>
    <property type="molecule type" value="Genomic_DNA"/>
</dbReference>